<evidence type="ECO:0000256" key="5">
    <source>
        <dbReference type="ARBA" id="ARBA00022692"/>
    </source>
</evidence>
<feature type="transmembrane region" description="Helical" evidence="9">
    <location>
        <begin position="189"/>
        <end position="208"/>
    </location>
</feature>
<dbReference type="PANTHER" id="PTHR30574:SF1">
    <property type="entry name" value="SULPHUR TRANSPORT DOMAIN-CONTAINING PROTEIN"/>
    <property type="match status" value="1"/>
</dbReference>
<evidence type="ECO:0000256" key="2">
    <source>
        <dbReference type="ARBA" id="ARBA00022448"/>
    </source>
</evidence>
<feature type="transmembrane region" description="Helical" evidence="9">
    <location>
        <begin position="277"/>
        <end position="297"/>
    </location>
</feature>
<evidence type="ECO:0000256" key="3">
    <source>
        <dbReference type="ARBA" id="ARBA00022475"/>
    </source>
</evidence>
<dbReference type="InterPro" id="IPR007272">
    <property type="entry name" value="Sulf_transp_TsuA/YedE"/>
</dbReference>
<evidence type="ECO:0000256" key="7">
    <source>
        <dbReference type="ARBA" id="ARBA00023136"/>
    </source>
</evidence>
<comment type="similarity">
    <text evidence="8">Belongs to the TsuA/YedE (TC 9.B.102) family.</text>
</comment>
<evidence type="ECO:0000256" key="9">
    <source>
        <dbReference type="SAM" id="Phobius"/>
    </source>
</evidence>
<evidence type="ECO:0000313" key="12">
    <source>
        <dbReference type="Proteomes" id="UP000011723"/>
    </source>
</evidence>
<feature type="transmembrane region" description="Helical" evidence="9">
    <location>
        <begin position="69"/>
        <end position="92"/>
    </location>
</feature>
<dbReference type="RefSeq" id="WP_015401559.1">
    <property type="nucleotide sequence ID" value="NC_020302.1"/>
</dbReference>
<dbReference type="STRING" id="1121362.A605_10715"/>
<dbReference type="KEGG" id="chn:A605_10715"/>
<feature type="domain" description="UPF0033" evidence="10">
    <location>
        <begin position="414"/>
        <end position="438"/>
    </location>
</feature>
<sequence>MILTGLALGAVLGIVMQRGRFCVTGMLRDIFLQRTWRSFVALLIVIAVHAVGLAALTSTGVISPNYSTFAPAAIVIGGFVFGLGIILAGGCASGTWYRSGEGLVGSWIALIMYGLSAAAMKTGALSGFNGWMKSWETSATTVPETLGVSPWWFAIALAVVTFFLARHFLAKDAARPKVTLNQPWWRKPLHMYTAGAVIGLIGVIAWPLSAATGRNSGLGITTPTSDVVNYTTTGDTAHINWGTMLVLGLLVGSFLAAKATGEFRVRVPDATTTVRSVFGGAMMGVGASLAGGCTVGNGMVQTSLFSYQGWVALLFIALGVGAGAKLWLKPKKVVTPEPTETYTTEESVHHTGAVSAEDAVLNPTSGDIDGDIDGGTEGGVVTKPSFAVATGTVALKAPKPARKAQPLGEGRYLLDAMGAVCPFPVIEAKDAIQEIDTGEALVIDFDCTQGTESIPQWAVDNGHEVTDFHQKGESAWQITVVKG</sequence>
<name>M1NP54_9CORY</name>
<proteinExistence type="inferred from homology"/>
<evidence type="ECO:0000256" key="4">
    <source>
        <dbReference type="ARBA" id="ARBA00022519"/>
    </source>
</evidence>
<dbReference type="InterPro" id="IPR036868">
    <property type="entry name" value="TusA-like_sf"/>
</dbReference>
<evidence type="ECO:0000313" key="11">
    <source>
        <dbReference type="EMBL" id="AGF73143.1"/>
    </source>
</evidence>
<organism evidence="11 12">
    <name type="scientific">Corynebacterium halotolerans YIM 70093 = DSM 44683</name>
    <dbReference type="NCBI Taxonomy" id="1121362"/>
    <lineage>
        <taxon>Bacteria</taxon>
        <taxon>Bacillati</taxon>
        <taxon>Actinomycetota</taxon>
        <taxon>Actinomycetes</taxon>
        <taxon>Mycobacteriales</taxon>
        <taxon>Corynebacteriaceae</taxon>
        <taxon>Corynebacterium</taxon>
    </lineage>
</organism>
<dbReference type="eggNOG" id="COG2391">
    <property type="taxonomic scope" value="Bacteria"/>
</dbReference>
<dbReference type="Pfam" id="PF04143">
    <property type="entry name" value="Sulf_transp"/>
    <property type="match status" value="1"/>
</dbReference>
<comment type="subcellular location">
    <subcellularLocation>
        <location evidence="1">Cell inner membrane</location>
        <topology evidence="1">Multi-pass membrane protein</topology>
    </subcellularLocation>
</comment>
<dbReference type="CDD" id="cd00291">
    <property type="entry name" value="SirA_YedF_YeeD"/>
    <property type="match status" value="1"/>
</dbReference>
<evidence type="ECO:0000256" key="8">
    <source>
        <dbReference type="ARBA" id="ARBA00035655"/>
    </source>
</evidence>
<dbReference type="EMBL" id="CP003697">
    <property type="protein sequence ID" value="AGF73143.1"/>
    <property type="molecule type" value="Genomic_DNA"/>
</dbReference>
<dbReference type="Pfam" id="PF01206">
    <property type="entry name" value="TusA"/>
    <property type="match status" value="1"/>
</dbReference>
<dbReference type="GO" id="GO:0005886">
    <property type="term" value="C:plasma membrane"/>
    <property type="evidence" value="ECO:0007669"/>
    <property type="project" value="UniProtKB-SubCell"/>
</dbReference>
<dbReference type="AlphaFoldDB" id="M1NP54"/>
<dbReference type="Gene3D" id="3.30.110.40">
    <property type="entry name" value="TusA-like domain"/>
    <property type="match status" value="1"/>
</dbReference>
<dbReference type="PROSITE" id="PS01148">
    <property type="entry name" value="UPF0033"/>
    <property type="match status" value="1"/>
</dbReference>
<protein>
    <recommendedName>
        <fullName evidence="10">UPF0033 domain-containing protein</fullName>
    </recommendedName>
</protein>
<dbReference type="InterPro" id="IPR001455">
    <property type="entry name" value="TusA-like"/>
</dbReference>
<feature type="transmembrane region" description="Helical" evidence="9">
    <location>
        <begin position="39"/>
        <end position="63"/>
    </location>
</feature>
<dbReference type="PATRIC" id="fig|1121362.3.peg.2171"/>
<feature type="transmembrane region" description="Helical" evidence="9">
    <location>
        <begin position="309"/>
        <end position="328"/>
    </location>
</feature>
<keyword evidence="4" id="KW-0997">Cell inner membrane</keyword>
<evidence type="ECO:0000256" key="6">
    <source>
        <dbReference type="ARBA" id="ARBA00022989"/>
    </source>
</evidence>
<keyword evidence="5 9" id="KW-0812">Transmembrane</keyword>
<keyword evidence="12" id="KW-1185">Reference proteome</keyword>
<keyword evidence="7 9" id="KW-0472">Membrane</keyword>
<dbReference type="eggNOG" id="COG0425">
    <property type="taxonomic scope" value="Bacteria"/>
</dbReference>
<dbReference type="PANTHER" id="PTHR30574">
    <property type="entry name" value="INNER MEMBRANE PROTEIN YEDE"/>
    <property type="match status" value="1"/>
</dbReference>
<feature type="transmembrane region" description="Helical" evidence="9">
    <location>
        <begin position="151"/>
        <end position="169"/>
    </location>
</feature>
<reference evidence="11 12" key="1">
    <citation type="journal article" date="2012" name="Stand. Genomic Sci.">
        <title>Genome sequence of the halotolerant bacterium Corynebacterium halotolerans type strain YIM 70093(T) (= DSM 44683(T)).</title>
        <authorList>
            <person name="Ruckert C."/>
            <person name="Albersmeier A."/>
            <person name="Al-Dilaimi A."/>
            <person name="Niehaus K."/>
            <person name="Szczepanowski R."/>
            <person name="Kalinowski J."/>
        </authorList>
    </citation>
    <scope>NUCLEOTIDE SEQUENCE [LARGE SCALE GENOMIC DNA]</scope>
    <source>
        <strain evidence="11">YIM 70093</strain>
    </source>
</reference>
<dbReference type="SUPFAM" id="SSF64307">
    <property type="entry name" value="SirA-like"/>
    <property type="match status" value="1"/>
</dbReference>
<accession>M1NP54</accession>
<dbReference type="Proteomes" id="UP000011723">
    <property type="component" value="Chromosome"/>
</dbReference>
<evidence type="ECO:0000259" key="10">
    <source>
        <dbReference type="PROSITE" id="PS01148"/>
    </source>
</evidence>
<evidence type="ECO:0000256" key="1">
    <source>
        <dbReference type="ARBA" id="ARBA00004429"/>
    </source>
</evidence>
<keyword evidence="2" id="KW-0813">Transport</keyword>
<keyword evidence="3" id="KW-1003">Cell membrane</keyword>
<feature type="transmembrane region" description="Helical" evidence="9">
    <location>
        <begin position="239"/>
        <end position="257"/>
    </location>
</feature>
<keyword evidence="6 9" id="KW-1133">Transmembrane helix</keyword>
<feature type="transmembrane region" description="Helical" evidence="9">
    <location>
        <begin position="104"/>
        <end position="131"/>
    </location>
</feature>
<dbReference type="HOGENOM" id="CLU_050656_0_0_11"/>
<dbReference type="OrthoDB" id="9794165at2"/>
<gene>
    <name evidence="11" type="ORF">A605_10715</name>
</gene>